<dbReference type="GO" id="GO:0016887">
    <property type="term" value="F:ATP hydrolysis activity"/>
    <property type="evidence" value="ECO:0007669"/>
    <property type="project" value="InterPro"/>
</dbReference>
<keyword evidence="4" id="KW-0175">Coiled coil</keyword>
<dbReference type="Gene3D" id="3.40.50.300">
    <property type="entry name" value="P-loop containing nucleotide triphosphate hydrolases"/>
    <property type="match status" value="2"/>
</dbReference>
<name>A0A1A3GQ10_MYCMU</name>
<evidence type="ECO:0000313" key="6">
    <source>
        <dbReference type="EMBL" id="OBJ37424.1"/>
    </source>
</evidence>
<dbReference type="EMBL" id="LZLC01000222">
    <property type="protein sequence ID" value="OBJ37424.1"/>
    <property type="molecule type" value="Genomic_DNA"/>
</dbReference>
<dbReference type="PANTHER" id="PTHR32114">
    <property type="entry name" value="ABC TRANSPORTER ABCH.3"/>
    <property type="match status" value="1"/>
</dbReference>
<dbReference type="PANTHER" id="PTHR32114:SF2">
    <property type="entry name" value="ABC TRANSPORTER ABCH.3"/>
    <property type="match status" value="1"/>
</dbReference>
<dbReference type="GO" id="GO:0006302">
    <property type="term" value="P:double-strand break repair"/>
    <property type="evidence" value="ECO:0007669"/>
    <property type="project" value="InterPro"/>
</dbReference>
<feature type="domain" description="Rad50/SbcC-type AAA" evidence="5">
    <location>
        <begin position="5"/>
        <end position="231"/>
    </location>
</feature>
<dbReference type="InterPro" id="IPR027417">
    <property type="entry name" value="P-loop_NTPase"/>
</dbReference>
<dbReference type="InterPro" id="IPR038729">
    <property type="entry name" value="Rad50/SbcC_AAA"/>
</dbReference>
<gene>
    <name evidence="6" type="ORF">A5630_04610</name>
</gene>
<sequence length="685" mass="76024">MKLRSITLTNFRQFRGTQTLDLTSDAIKPVTLVFGANGAGKTTLLNAFTWGLYGRMSDDVEQQHRIVTDSVWRTVSVGDSIEVAVEITFDHGGHNYRLRRSGHLRKESDDQGPLSSKLELWTTRPDGSSEVSHAPQETILSILPVGVSRFFFFNGERIENLVKKGAYAEVQKDIKVLLDLEQVERAITHLPKVNRKLTDELKKHGGATASAIQDAIDALSDRQTSAKDELKVVDAEIAVLTEERNSTIELLRQHAEAAPIQAERDQVSAELVEAKTARDAAISERAVLIATRGFQAFTEALGEKTKAMADNLYQEGSLPAPLKREFVDKLLEERSCICGTPLAEHTAAWDHVKEWRERAGLQAVETAWQQLSGQISPLADARGSLRERLGEFLDRIQTEQERVARLEARKSELDGKLKDSRMEGVQELETKRIDLEGRIAVKHQRKGSVQTDLEAIAKEIDQKTKERSRAQVTDELAQKARMRSDLVQSVKQALEDILAFREEDMRSRLDAEVKEVFKGITFKPYVPVLNEDFELTLHQHINGVELPVPKSTGENQILSLSFVAAVSKLAREIRKGGRAEGAGTVDAGTFPIVMDAAFGSLDQDYQEAVSRALAKMAPQLIVLVSKSQGLGKVVDELLPYVSHLGVIEAHTTASGGIAEDIELEGMSYPYIRSDDSDHSELKVIK</sequence>
<reference evidence="6 7" key="1">
    <citation type="submission" date="2016-06" db="EMBL/GenBank/DDBJ databases">
        <authorList>
            <person name="Kjaerup R.B."/>
            <person name="Dalgaard T.S."/>
            <person name="Juul-Madsen H.R."/>
        </authorList>
    </citation>
    <scope>NUCLEOTIDE SEQUENCE [LARGE SCALE GENOMIC DNA]</scope>
    <source>
        <strain evidence="6 7">1127319.6</strain>
    </source>
</reference>
<comment type="subunit">
    <text evidence="2">Heterodimer of SbcC and SbcD.</text>
</comment>
<protein>
    <recommendedName>
        <fullName evidence="3">Nuclease SbcCD subunit C</fullName>
    </recommendedName>
</protein>
<dbReference type="RefSeq" id="WP_064985069.1">
    <property type="nucleotide sequence ID" value="NZ_LZLC01000222.1"/>
</dbReference>
<dbReference type="AlphaFoldDB" id="A0A1A3GQ10"/>
<proteinExistence type="inferred from homology"/>
<dbReference type="Proteomes" id="UP000093898">
    <property type="component" value="Unassembled WGS sequence"/>
</dbReference>
<feature type="coiled-coil region" evidence="4">
    <location>
        <begin position="389"/>
        <end position="423"/>
    </location>
</feature>
<evidence type="ECO:0000256" key="4">
    <source>
        <dbReference type="SAM" id="Coils"/>
    </source>
</evidence>
<evidence type="ECO:0000256" key="3">
    <source>
        <dbReference type="ARBA" id="ARBA00013368"/>
    </source>
</evidence>
<evidence type="ECO:0000256" key="1">
    <source>
        <dbReference type="ARBA" id="ARBA00006930"/>
    </source>
</evidence>
<organism evidence="6 7">
    <name type="scientific">Mycolicibacterium mucogenicum</name>
    <name type="common">Mycobacterium mucogenicum</name>
    <dbReference type="NCBI Taxonomy" id="56689"/>
    <lineage>
        <taxon>Bacteria</taxon>
        <taxon>Bacillati</taxon>
        <taxon>Actinomycetota</taxon>
        <taxon>Actinomycetes</taxon>
        <taxon>Mycobacteriales</taxon>
        <taxon>Mycobacteriaceae</taxon>
        <taxon>Mycolicibacterium</taxon>
    </lineage>
</organism>
<dbReference type="SUPFAM" id="SSF52540">
    <property type="entry name" value="P-loop containing nucleoside triphosphate hydrolases"/>
    <property type="match status" value="1"/>
</dbReference>
<evidence type="ECO:0000313" key="7">
    <source>
        <dbReference type="Proteomes" id="UP000093898"/>
    </source>
</evidence>
<evidence type="ECO:0000259" key="5">
    <source>
        <dbReference type="Pfam" id="PF13476"/>
    </source>
</evidence>
<dbReference type="Pfam" id="PF13476">
    <property type="entry name" value="AAA_23"/>
    <property type="match status" value="1"/>
</dbReference>
<comment type="similarity">
    <text evidence="1">Belongs to the SMC family. SbcC subfamily.</text>
</comment>
<comment type="caution">
    <text evidence="6">The sequence shown here is derived from an EMBL/GenBank/DDBJ whole genome shotgun (WGS) entry which is preliminary data.</text>
</comment>
<accession>A0A1A3GQ10</accession>
<evidence type="ECO:0000256" key="2">
    <source>
        <dbReference type="ARBA" id="ARBA00011322"/>
    </source>
</evidence>